<accession>A0A7C2P3L9</accession>
<comment type="caution">
    <text evidence="3">The sequence shown here is derived from an EMBL/GenBank/DDBJ whole genome shotgun (WGS) entry which is preliminary data.</text>
</comment>
<evidence type="ECO:0000256" key="1">
    <source>
        <dbReference type="SAM" id="SignalP"/>
    </source>
</evidence>
<dbReference type="SUPFAM" id="SSF52266">
    <property type="entry name" value="SGNH hydrolase"/>
    <property type="match status" value="1"/>
</dbReference>
<dbReference type="PANTHER" id="PTHR30383:SF5">
    <property type="entry name" value="SGNH HYDROLASE-TYPE ESTERASE DOMAIN-CONTAINING PROTEIN"/>
    <property type="match status" value="1"/>
</dbReference>
<feature type="signal peptide" evidence="1">
    <location>
        <begin position="1"/>
        <end position="21"/>
    </location>
</feature>
<keyword evidence="1" id="KW-0732">Signal</keyword>
<sequence>MSRRGWLWLVVWCSGVAPVFAQTAANDPNRWEPALQAFEKQDAESPFAKGQNVFVGSSSVRLWKLDEAFPEHQCLNRGFGGSQLADVTRYAERLVLPHQPQVIVLYAGDNDLAAKRTPEQVRDDYVTFVGKVRAKLPDAKIVWVAIKPSPKRWAIKDAGLAANALVRTVQETDPHSVYVDIWTPFLGDNGEPRKELFVKDGLHLSPAGYEIWNRLVRPHLVKP</sequence>
<feature type="chain" id="PRO_5027980321" description="SGNH hydrolase-type esterase domain-containing protein" evidence="1">
    <location>
        <begin position="22"/>
        <end position="223"/>
    </location>
</feature>
<dbReference type="PANTHER" id="PTHR30383">
    <property type="entry name" value="THIOESTERASE 1/PROTEASE 1/LYSOPHOSPHOLIPASE L1"/>
    <property type="match status" value="1"/>
</dbReference>
<dbReference type="AlphaFoldDB" id="A0A7C2P3L9"/>
<dbReference type="CDD" id="cd04502">
    <property type="entry name" value="SGNH_hydrolase_like_7"/>
    <property type="match status" value="1"/>
</dbReference>
<evidence type="ECO:0000313" key="3">
    <source>
        <dbReference type="EMBL" id="HEN15613.1"/>
    </source>
</evidence>
<protein>
    <recommendedName>
        <fullName evidence="2">SGNH hydrolase-type esterase domain-containing protein</fullName>
    </recommendedName>
</protein>
<gene>
    <name evidence="3" type="ORF">ENQ76_09115</name>
</gene>
<organism evidence="3">
    <name type="scientific">Schlesneria paludicola</name>
    <dbReference type="NCBI Taxonomy" id="360056"/>
    <lineage>
        <taxon>Bacteria</taxon>
        <taxon>Pseudomonadati</taxon>
        <taxon>Planctomycetota</taxon>
        <taxon>Planctomycetia</taxon>
        <taxon>Planctomycetales</taxon>
        <taxon>Planctomycetaceae</taxon>
        <taxon>Schlesneria</taxon>
    </lineage>
</organism>
<dbReference type="Gene3D" id="3.40.50.1110">
    <property type="entry name" value="SGNH hydrolase"/>
    <property type="match status" value="1"/>
</dbReference>
<proteinExistence type="predicted"/>
<feature type="domain" description="SGNH hydrolase-type esterase" evidence="2">
    <location>
        <begin position="65"/>
        <end position="211"/>
    </location>
</feature>
<evidence type="ECO:0000259" key="2">
    <source>
        <dbReference type="Pfam" id="PF13472"/>
    </source>
</evidence>
<dbReference type="InterPro" id="IPR013830">
    <property type="entry name" value="SGNH_hydro"/>
</dbReference>
<dbReference type="InterPro" id="IPR036514">
    <property type="entry name" value="SGNH_hydro_sf"/>
</dbReference>
<dbReference type="GO" id="GO:0004622">
    <property type="term" value="F:phosphatidylcholine lysophospholipase activity"/>
    <property type="evidence" value="ECO:0007669"/>
    <property type="project" value="TreeGrafter"/>
</dbReference>
<reference evidence="3" key="1">
    <citation type="journal article" date="2020" name="mSystems">
        <title>Genome- and Community-Level Interaction Insights into Carbon Utilization and Element Cycling Functions of Hydrothermarchaeota in Hydrothermal Sediment.</title>
        <authorList>
            <person name="Zhou Z."/>
            <person name="Liu Y."/>
            <person name="Xu W."/>
            <person name="Pan J."/>
            <person name="Luo Z.H."/>
            <person name="Li M."/>
        </authorList>
    </citation>
    <scope>NUCLEOTIDE SEQUENCE [LARGE SCALE GENOMIC DNA]</scope>
    <source>
        <strain evidence="3">SpSt-339</strain>
    </source>
</reference>
<name>A0A7C2P3L9_9PLAN</name>
<dbReference type="Pfam" id="PF13472">
    <property type="entry name" value="Lipase_GDSL_2"/>
    <property type="match status" value="1"/>
</dbReference>
<dbReference type="InterPro" id="IPR051532">
    <property type="entry name" value="Ester_Hydrolysis_Enzymes"/>
</dbReference>
<dbReference type="EMBL" id="DSOK01000259">
    <property type="protein sequence ID" value="HEN15613.1"/>
    <property type="molecule type" value="Genomic_DNA"/>
</dbReference>